<comment type="caution">
    <text evidence="2">The sequence shown here is derived from an EMBL/GenBank/DDBJ whole genome shotgun (WGS) entry which is preliminary data.</text>
</comment>
<evidence type="ECO:0000313" key="2">
    <source>
        <dbReference type="EMBL" id="TRM61748.1"/>
    </source>
</evidence>
<evidence type="ECO:0000256" key="1">
    <source>
        <dbReference type="SAM" id="MobiDB-lite"/>
    </source>
</evidence>
<protein>
    <submittedName>
        <fullName evidence="2">Uncharacterized protein</fullName>
    </submittedName>
</protein>
<reference evidence="2 3" key="1">
    <citation type="journal article" date="2019" name="New Phytol.">
        <title>Comparative genomics reveals unique wood-decay strategies and fruiting body development in the Schizophyllaceae.</title>
        <authorList>
            <person name="Almasi E."/>
            <person name="Sahu N."/>
            <person name="Krizsan K."/>
            <person name="Balint B."/>
            <person name="Kovacs G.M."/>
            <person name="Kiss B."/>
            <person name="Cseklye J."/>
            <person name="Drula E."/>
            <person name="Henrissat B."/>
            <person name="Nagy I."/>
            <person name="Chovatia M."/>
            <person name="Adam C."/>
            <person name="LaButti K."/>
            <person name="Lipzen A."/>
            <person name="Riley R."/>
            <person name="Grigoriev I.V."/>
            <person name="Nagy L.G."/>
        </authorList>
    </citation>
    <scope>NUCLEOTIDE SEQUENCE [LARGE SCALE GENOMIC DNA]</scope>
    <source>
        <strain evidence="2 3">NL-1724</strain>
    </source>
</reference>
<accession>A0A550CAB9</accession>
<dbReference type="AlphaFoldDB" id="A0A550CAB9"/>
<dbReference type="Proteomes" id="UP000320762">
    <property type="component" value="Unassembled WGS sequence"/>
</dbReference>
<feature type="region of interest" description="Disordered" evidence="1">
    <location>
        <begin position="90"/>
        <end position="113"/>
    </location>
</feature>
<evidence type="ECO:0000313" key="3">
    <source>
        <dbReference type="Proteomes" id="UP000320762"/>
    </source>
</evidence>
<name>A0A550CAB9_9AGAR</name>
<organism evidence="2 3">
    <name type="scientific">Schizophyllum amplum</name>
    <dbReference type="NCBI Taxonomy" id="97359"/>
    <lineage>
        <taxon>Eukaryota</taxon>
        <taxon>Fungi</taxon>
        <taxon>Dikarya</taxon>
        <taxon>Basidiomycota</taxon>
        <taxon>Agaricomycotina</taxon>
        <taxon>Agaricomycetes</taxon>
        <taxon>Agaricomycetidae</taxon>
        <taxon>Agaricales</taxon>
        <taxon>Schizophyllaceae</taxon>
        <taxon>Schizophyllum</taxon>
    </lineage>
</organism>
<proteinExistence type="predicted"/>
<dbReference type="EMBL" id="VDMD01000015">
    <property type="protein sequence ID" value="TRM61748.1"/>
    <property type="molecule type" value="Genomic_DNA"/>
</dbReference>
<gene>
    <name evidence="2" type="ORF">BD626DRAFT_500403</name>
</gene>
<feature type="region of interest" description="Disordered" evidence="1">
    <location>
        <begin position="1"/>
        <end position="44"/>
    </location>
</feature>
<sequence length="113" mass="13721">MVNNRTYPAKDRLEREGAPARARRDMLDHKRPGLRDRGTRQIVPSKFRDLLTRPRCRHQRHQPLRHHGTQRRLLGAQWHRSLKILPRRLRTIRQYDRRPSVSPDKTRSRRFPP</sequence>
<feature type="compositionally biased region" description="Basic and acidic residues" evidence="1">
    <location>
        <begin position="8"/>
        <end position="39"/>
    </location>
</feature>
<keyword evidence="3" id="KW-1185">Reference proteome</keyword>